<evidence type="ECO:0000313" key="1">
    <source>
        <dbReference type="EMBL" id="XBL15943.1"/>
    </source>
</evidence>
<dbReference type="Proteomes" id="UP001224325">
    <property type="component" value="Chromosome"/>
</dbReference>
<dbReference type="EMBL" id="CP155618">
    <property type="protein sequence ID" value="XBL15943.1"/>
    <property type="molecule type" value="Genomic_DNA"/>
</dbReference>
<dbReference type="RefSeq" id="WP_308993697.1">
    <property type="nucleotide sequence ID" value="NZ_CP155618.1"/>
</dbReference>
<name>A0AAU7EJY9_9FLAO</name>
<proteinExistence type="predicted"/>
<dbReference type="AlphaFoldDB" id="A0AAU7EJY9"/>
<organism evidence="1 2">
    <name type="scientific">Mariniflexile litorale</name>
    <dbReference type="NCBI Taxonomy" id="3045158"/>
    <lineage>
        <taxon>Bacteria</taxon>
        <taxon>Pseudomonadati</taxon>
        <taxon>Bacteroidota</taxon>
        <taxon>Flavobacteriia</taxon>
        <taxon>Flavobacteriales</taxon>
        <taxon>Flavobacteriaceae</taxon>
        <taxon>Mariniflexile</taxon>
    </lineage>
</organism>
<dbReference type="KEGG" id="mlil:QLS71_007975"/>
<accession>A0AAU7EJY9</accession>
<evidence type="ECO:0000313" key="2">
    <source>
        <dbReference type="Proteomes" id="UP001224325"/>
    </source>
</evidence>
<gene>
    <name evidence="1" type="ORF">QLS71_007975</name>
</gene>
<keyword evidence="2" id="KW-1185">Reference proteome</keyword>
<protein>
    <submittedName>
        <fullName evidence="1">Uncharacterized protein</fullName>
    </submittedName>
</protein>
<reference evidence="1" key="1">
    <citation type="submission" date="2024-04" db="EMBL/GenBank/DDBJ databases">
        <title>Mariniflexile litorale, isolated from the shallow sediments of the Sea of Japan.</title>
        <authorList>
            <person name="Romanenko L."/>
            <person name="Isaeva M."/>
        </authorList>
    </citation>
    <scope>NUCLEOTIDE SEQUENCE [LARGE SCALE GENOMIC DNA]</scope>
    <source>
        <strain evidence="1">KMM 9835</strain>
    </source>
</reference>
<sequence length="220" mass="24915">MKAQQPNAAQTLAKVEAYYKTAKTFNLDVEYAMYKGYTGTYLTESYKGSMHKNGDVTQLKVLGSEILQFPKVQLTIIDENKTVVFSPITNKNLQKSPVDISVFLKFYKEVSTQVSGNTIIHELVVKNIQLPVPYNKIILHVNKTDFSIQKQVLYLSTKMPFVDEEGKDTEDVGRMVITFKTNPMSIKTPQLQNYVVLEPNKKPCLAKAYAAYTIIDQSNI</sequence>